<comment type="subcellular location">
    <subcellularLocation>
        <location evidence="1 5">Bacterial flagellum basal body</location>
    </subcellularLocation>
</comment>
<evidence type="ECO:0000256" key="1">
    <source>
        <dbReference type="ARBA" id="ARBA00004117"/>
    </source>
</evidence>
<dbReference type="PANTHER" id="PTHR34653">
    <property type="match status" value="1"/>
</dbReference>
<proteinExistence type="inferred from homology"/>
<dbReference type="AlphaFoldDB" id="A0A3P3VQJ3"/>
<dbReference type="Proteomes" id="UP000280792">
    <property type="component" value="Unassembled WGS sequence"/>
</dbReference>
<name>A0A3P3VQJ3_9GAMM</name>
<dbReference type="InterPro" id="IPR001624">
    <property type="entry name" value="FliE"/>
</dbReference>
<keyword evidence="6" id="KW-0966">Cell projection</keyword>
<keyword evidence="6" id="KW-0969">Cilium</keyword>
<keyword evidence="4 5" id="KW-0975">Bacterial flagellum</keyword>
<dbReference type="PANTHER" id="PTHR34653:SF1">
    <property type="entry name" value="FLAGELLAR HOOK-BASAL BODY COMPLEX PROTEIN FLIE"/>
    <property type="match status" value="1"/>
</dbReference>
<dbReference type="NCBIfam" id="TIGR00205">
    <property type="entry name" value="fliE"/>
    <property type="match status" value="1"/>
</dbReference>
<comment type="caution">
    <text evidence="6">The sequence shown here is derived from an EMBL/GenBank/DDBJ whole genome shotgun (WGS) entry which is preliminary data.</text>
</comment>
<keyword evidence="7" id="KW-1185">Reference proteome</keyword>
<dbReference type="GO" id="GO:0071973">
    <property type="term" value="P:bacterial-type flagellum-dependent cell motility"/>
    <property type="evidence" value="ECO:0007669"/>
    <property type="project" value="InterPro"/>
</dbReference>
<reference evidence="6 7" key="2">
    <citation type="submission" date="2018-12" db="EMBL/GenBank/DDBJ databases">
        <title>Simiduia agarivorans gen. nov., sp. nov., a marine, agarolytic bacterium isolated from shallow coastal water from Keelung, Taiwan.</title>
        <authorList>
            <person name="Shieh W.Y."/>
        </authorList>
    </citation>
    <scope>NUCLEOTIDE SEQUENCE [LARGE SCALE GENOMIC DNA]</scope>
    <source>
        <strain evidence="6 7">GTF-13</strain>
    </source>
</reference>
<evidence type="ECO:0000256" key="5">
    <source>
        <dbReference type="HAMAP-Rule" id="MF_00724"/>
    </source>
</evidence>
<dbReference type="GO" id="GO:0009425">
    <property type="term" value="C:bacterial-type flagellum basal body"/>
    <property type="evidence" value="ECO:0007669"/>
    <property type="project" value="UniProtKB-SubCell"/>
</dbReference>
<evidence type="ECO:0000313" key="6">
    <source>
        <dbReference type="EMBL" id="RRJ84995.1"/>
    </source>
</evidence>
<evidence type="ECO:0000256" key="2">
    <source>
        <dbReference type="ARBA" id="ARBA00009272"/>
    </source>
</evidence>
<dbReference type="PRINTS" id="PR01006">
    <property type="entry name" value="FLGHOOKFLIE"/>
</dbReference>
<accession>A0A3P3VQJ3</accession>
<evidence type="ECO:0000256" key="4">
    <source>
        <dbReference type="ARBA" id="ARBA00023143"/>
    </source>
</evidence>
<dbReference type="GO" id="GO:0005198">
    <property type="term" value="F:structural molecule activity"/>
    <property type="evidence" value="ECO:0007669"/>
    <property type="project" value="UniProtKB-UniRule"/>
</dbReference>
<dbReference type="Pfam" id="PF02049">
    <property type="entry name" value="FliE"/>
    <property type="match status" value="1"/>
</dbReference>
<organism evidence="6 7">
    <name type="scientific">Aestuariirhabdus litorea</name>
    <dbReference type="NCBI Taxonomy" id="2528527"/>
    <lineage>
        <taxon>Bacteria</taxon>
        <taxon>Pseudomonadati</taxon>
        <taxon>Pseudomonadota</taxon>
        <taxon>Gammaproteobacteria</taxon>
        <taxon>Oceanospirillales</taxon>
        <taxon>Aestuariirhabdaceae</taxon>
        <taxon>Aestuariirhabdus</taxon>
    </lineage>
</organism>
<protein>
    <recommendedName>
        <fullName evidence="3 5">Flagellar hook-basal body complex protein FliE</fullName>
    </recommendedName>
</protein>
<dbReference type="EMBL" id="QWEZ01000001">
    <property type="protein sequence ID" value="RRJ84995.1"/>
    <property type="molecule type" value="Genomic_DNA"/>
</dbReference>
<gene>
    <name evidence="5 6" type="primary">fliE</name>
    <name evidence="6" type="ORF">D0544_07920</name>
</gene>
<dbReference type="RefSeq" id="WP_125015425.1">
    <property type="nucleotide sequence ID" value="NZ_QWEZ01000001.1"/>
</dbReference>
<comment type="similarity">
    <text evidence="2 5">Belongs to the FliE family.</text>
</comment>
<sequence length="117" mass="13015">MSQPIEMSRMMLEMRSMQAEAQSRIQPAMPSLSELGSAREVNKVPDFAELFKTAIDSVNGQQQTANQMRTAFERGDAGVDLPDVMIAAQKASISFQAMSEVRNKLVNAYEEIMKMPV</sequence>
<dbReference type="GO" id="GO:0003774">
    <property type="term" value="F:cytoskeletal motor activity"/>
    <property type="evidence" value="ECO:0007669"/>
    <property type="project" value="InterPro"/>
</dbReference>
<dbReference type="HAMAP" id="MF_00724">
    <property type="entry name" value="FliE"/>
    <property type="match status" value="1"/>
</dbReference>
<evidence type="ECO:0000256" key="3">
    <source>
        <dbReference type="ARBA" id="ARBA00018024"/>
    </source>
</evidence>
<reference evidence="6 7" key="1">
    <citation type="submission" date="2018-08" db="EMBL/GenBank/DDBJ databases">
        <authorList>
            <person name="Khan S.A."/>
        </authorList>
    </citation>
    <scope>NUCLEOTIDE SEQUENCE [LARGE SCALE GENOMIC DNA]</scope>
    <source>
        <strain evidence="6 7">GTF-13</strain>
    </source>
</reference>
<keyword evidence="6" id="KW-0282">Flagellum</keyword>
<evidence type="ECO:0000313" key="7">
    <source>
        <dbReference type="Proteomes" id="UP000280792"/>
    </source>
</evidence>